<dbReference type="RefSeq" id="WP_058591905.1">
    <property type="nucleotide sequence ID" value="NZ_CP022046.2"/>
</dbReference>
<dbReference type="PANTHER" id="PTHR43236">
    <property type="entry name" value="ANTITOXIN HIGA1"/>
    <property type="match status" value="1"/>
</dbReference>
<dbReference type="Gene3D" id="1.10.260.40">
    <property type="entry name" value="lambda repressor-like DNA-binding domains"/>
    <property type="match status" value="1"/>
</dbReference>
<dbReference type="EMBL" id="CP022046">
    <property type="protein sequence ID" value="ASE33042.1"/>
    <property type="molecule type" value="Genomic_DNA"/>
</dbReference>
<comment type="similarity">
    <text evidence="1">Belongs to the short-chain fatty acyl-CoA assimilation regulator (ScfR) family.</text>
</comment>
<dbReference type="KEGG" id="sscu:CEP64_00050"/>
<dbReference type="Pfam" id="PF01381">
    <property type="entry name" value="HTH_3"/>
    <property type="match status" value="1"/>
</dbReference>
<accession>A0AAI8DFR4</accession>
<proteinExistence type="inferred from homology"/>
<name>A0AAI8DFR4_MAMSC</name>
<dbReference type="InterPro" id="IPR001387">
    <property type="entry name" value="Cro/C1-type_HTH"/>
</dbReference>
<dbReference type="AlphaFoldDB" id="A0AAI8DFR4"/>
<dbReference type="InterPro" id="IPR010982">
    <property type="entry name" value="Lambda_DNA-bd_dom_sf"/>
</dbReference>
<dbReference type="Pfam" id="PF06114">
    <property type="entry name" value="Peptidase_M78"/>
    <property type="match status" value="1"/>
</dbReference>
<evidence type="ECO:0000259" key="2">
    <source>
        <dbReference type="PROSITE" id="PS50943"/>
    </source>
</evidence>
<dbReference type="PROSITE" id="PS50943">
    <property type="entry name" value="HTH_CROC1"/>
    <property type="match status" value="1"/>
</dbReference>
<dbReference type="InterPro" id="IPR052345">
    <property type="entry name" value="Rad_response_metalloprotease"/>
</dbReference>
<dbReference type="InterPro" id="IPR010359">
    <property type="entry name" value="IrrE_HExxH"/>
</dbReference>
<evidence type="ECO:0000313" key="3">
    <source>
        <dbReference type="EMBL" id="ASE33042.1"/>
    </source>
</evidence>
<dbReference type="SMART" id="SM00530">
    <property type="entry name" value="HTH_XRE"/>
    <property type="match status" value="1"/>
</dbReference>
<evidence type="ECO:0000313" key="4">
    <source>
        <dbReference type="Proteomes" id="UP000197058"/>
    </source>
</evidence>
<gene>
    <name evidence="3" type="ORF">CEP64_00050</name>
</gene>
<dbReference type="Gene3D" id="1.10.10.2910">
    <property type="match status" value="1"/>
</dbReference>
<reference evidence="4" key="1">
    <citation type="submission" date="2017-06" db="EMBL/GenBank/DDBJ databases">
        <title>FDA dAtabase for Regulatory Grade micrObial Sequences (FDA-ARGOS): Supporting development and validation of Infectious Disease Dx tests.</title>
        <authorList>
            <person name="Goldberg B."/>
            <person name="Campos J."/>
            <person name="Tallon L."/>
            <person name="Sadzewicz L."/>
            <person name="Sengamalay N."/>
            <person name="Ott S."/>
            <person name="Godinez A."/>
            <person name="Nagaraj S."/>
            <person name="Vavikolanu K."/>
            <person name="Nadendla S."/>
            <person name="George J."/>
            <person name="Geyer C."/>
            <person name="Sichtig H."/>
        </authorList>
    </citation>
    <scope>NUCLEOTIDE SEQUENCE [LARGE SCALE GENOMIC DNA]</scope>
    <source>
        <strain evidence="4">FDAARGOS_285</strain>
    </source>
</reference>
<organism evidence="3 4">
    <name type="scientific">Mammaliicoccus sciuri</name>
    <name type="common">Staphylococcus sciuri</name>
    <dbReference type="NCBI Taxonomy" id="1296"/>
    <lineage>
        <taxon>Bacteria</taxon>
        <taxon>Bacillati</taxon>
        <taxon>Bacillota</taxon>
        <taxon>Bacilli</taxon>
        <taxon>Bacillales</taxon>
        <taxon>Staphylococcaceae</taxon>
        <taxon>Mammaliicoccus</taxon>
    </lineage>
</organism>
<dbReference type="SUPFAM" id="SSF47413">
    <property type="entry name" value="lambda repressor-like DNA-binding domains"/>
    <property type="match status" value="1"/>
</dbReference>
<feature type="domain" description="HTH cro/C1-type" evidence="2">
    <location>
        <begin position="11"/>
        <end position="61"/>
    </location>
</feature>
<protein>
    <submittedName>
        <fullName evidence="3">ImmA/IrrE family metallo-endopeptidase</fullName>
    </submittedName>
</protein>
<dbReference type="CDD" id="cd00093">
    <property type="entry name" value="HTH_XRE"/>
    <property type="match status" value="1"/>
</dbReference>
<dbReference type="Proteomes" id="UP000197058">
    <property type="component" value="Chromosome"/>
</dbReference>
<dbReference type="PANTHER" id="PTHR43236:SF1">
    <property type="entry name" value="BLL7220 PROTEIN"/>
    <property type="match status" value="1"/>
</dbReference>
<dbReference type="GO" id="GO:0003677">
    <property type="term" value="F:DNA binding"/>
    <property type="evidence" value="ECO:0007669"/>
    <property type="project" value="InterPro"/>
</dbReference>
<evidence type="ECO:0000256" key="1">
    <source>
        <dbReference type="ARBA" id="ARBA00007227"/>
    </source>
</evidence>
<sequence length="393" mass="46188">MFIGSNLECVRTLNGYSRKELAEKVSVSEQAIWQYEVKNMMPEINKIYELSNLFNVQTSYFISDQPKILKEKSVEKQTIAFRAVSYKVSTKLLNKQHYQANYVSNLTNYLLAYVKSPLMEIKALIDELDDLIESLEDLDRIKIIKKCASISRKKLLGNCSNNHLLFNLEKSGIMIFEKNIDNDADAFSFWSNREIPYIILGNNKGIAVRRNFDIAHELCHILLHRHIQFDNLSQAEYKQLENEANIFAAEFLLPEAEFIEDFNKLTKKSNPDHMKILKEKWFVSIQSIELRAYYLGLLTETQNRYFWESVNKKGYRRKEPLDEEIKLSKPVKINSLLDFYFKEKVMTPEFLLNDLKVSPKFLNEIANIDTRLIDKYMDVESDKERNVISHLFK</sequence>